<dbReference type="EMBL" id="AYKQ01000010">
    <property type="protein sequence ID" value="EWH32169.1"/>
    <property type="molecule type" value="Genomic_DNA"/>
</dbReference>
<evidence type="ECO:0000313" key="2">
    <source>
        <dbReference type="Proteomes" id="UP000023555"/>
    </source>
</evidence>
<evidence type="ECO:0000313" key="1">
    <source>
        <dbReference type="EMBL" id="EWH32169.1"/>
    </source>
</evidence>
<protein>
    <recommendedName>
        <fullName evidence="3">Com family DNA-binding transcriptional regulator</fullName>
    </recommendedName>
</protein>
<dbReference type="Proteomes" id="UP000023555">
    <property type="component" value="Unassembled WGS sequence"/>
</dbReference>
<organism evidence="1 2">
    <name type="scientific">Lysinibacillus sphaericus CBAM5</name>
    <dbReference type="NCBI Taxonomy" id="1400869"/>
    <lineage>
        <taxon>Bacteria</taxon>
        <taxon>Bacillati</taxon>
        <taxon>Bacillota</taxon>
        <taxon>Bacilli</taxon>
        <taxon>Bacillales</taxon>
        <taxon>Bacillaceae</taxon>
        <taxon>Lysinibacillus</taxon>
    </lineage>
</organism>
<dbReference type="AlphaFoldDB" id="W7RNG7"/>
<sequence length="47" mass="5309">MNEIRCTKCGKLLLKAAKEHEAGTPLSQCDLEIQCTRCKAINRYKAK</sequence>
<accession>W7RNG7</accession>
<comment type="caution">
    <text evidence="1">The sequence shown here is derived from an EMBL/GenBank/DDBJ whole genome shotgun (WGS) entry which is preliminary data.</text>
</comment>
<proteinExistence type="predicted"/>
<gene>
    <name evidence="1" type="ORF">P799_15975</name>
</gene>
<evidence type="ECO:0008006" key="3">
    <source>
        <dbReference type="Google" id="ProtNLM"/>
    </source>
</evidence>
<reference evidence="1 2" key="1">
    <citation type="journal article" date="2015" name="Stand. Genomic Sci.">
        <title>Genome sequence and description of the mosquitocidal and heavy metal tolerant strain Lysinibacillus sphaericus CBAM5.</title>
        <authorList>
            <person name="Pena-Montenegro T.D."/>
            <person name="Lozano L."/>
            <person name="Dussan J."/>
        </authorList>
    </citation>
    <scope>NUCLEOTIDE SEQUENCE [LARGE SCALE GENOMIC DNA]</scope>
    <source>
        <strain evidence="1">CBAM5</strain>
    </source>
</reference>
<name>W7RNG7_LYSSH</name>
<dbReference type="HOGENOM" id="CLU_3169923_0_0_9"/>